<gene>
    <name evidence="2" type="ORF">A4A58_02100</name>
</gene>
<sequence>MRAIVKSLLVVGAVVLAPGLAAADDYKLSNNQRISCGRGLSAGKLSTATCRSYAYLFNTRTSEYFRCSVSLSMTRDAKEVINVQSDGACVKKPRVFDTDSTYSFDATETEPPNTNSFFGNGGFAMWVSDNTQQKVRGCVTIPSGLGSDVSRCIDMKFE</sequence>
<organism evidence="2 3">
    <name type="scientific">Tardiphaga robiniae</name>
    <dbReference type="NCBI Taxonomy" id="943830"/>
    <lineage>
        <taxon>Bacteria</taxon>
        <taxon>Pseudomonadati</taxon>
        <taxon>Pseudomonadota</taxon>
        <taxon>Alphaproteobacteria</taxon>
        <taxon>Hyphomicrobiales</taxon>
        <taxon>Nitrobacteraceae</taxon>
        <taxon>Tardiphaga</taxon>
    </lineage>
</organism>
<keyword evidence="1" id="KW-0732">Signal</keyword>
<dbReference type="EMBL" id="LVYV01000001">
    <property type="protein sequence ID" value="KZD25266.1"/>
    <property type="molecule type" value="Genomic_DNA"/>
</dbReference>
<dbReference type="AlphaFoldDB" id="A0A164AT99"/>
<feature type="signal peptide" evidence="1">
    <location>
        <begin position="1"/>
        <end position="23"/>
    </location>
</feature>
<dbReference type="OrthoDB" id="8251029at2"/>
<evidence type="ECO:0000313" key="3">
    <source>
        <dbReference type="Proteomes" id="UP000076574"/>
    </source>
</evidence>
<dbReference type="RefSeq" id="WP_068729352.1">
    <property type="nucleotide sequence ID" value="NZ_LVYV01000001.1"/>
</dbReference>
<evidence type="ECO:0008006" key="4">
    <source>
        <dbReference type="Google" id="ProtNLM"/>
    </source>
</evidence>
<evidence type="ECO:0000256" key="1">
    <source>
        <dbReference type="SAM" id="SignalP"/>
    </source>
</evidence>
<protein>
    <recommendedName>
        <fullName evidence="4">DUF1036 domain-containing protein</fullName>
    </recommendedName>
</protein>
<feature type="chain" id="PRO_5007848804" description="DUF1036 domain-containing protein" evidence="1">
    <location>
        <begin position="24"/>
        <end position="158"/>
    </location>
</feature>
<name>A0A164AT99_9BRAD</name>
<comment type="caution">
    <text evidence="2">The sequence shown here is derived from an EMBL/GenBank/DDBJ whole genome shotgun (WGS) entry which is preliminary data.</text>
</comment>
<keyword evidence="3" id="KW-1185">Reference proteome</keyword>
<accession>A0A164AT99</accession>
<evidence type="ECO:0000313" key="2">
    <source>
        <dbReference type="EMBL" id="KZD25266.1"/>
    </source>
</evidence>
<proteinExistence type="predicted"/>
<reference evidence="2 3" key="1">
    <citation type="submission" date="2016-03" db="EMBL/GenBank/DDBJ databases">
        <title>Microsymbionts genomes from the relict species Vavilovia formosa (Stev.) Fed.</title>
        <authorList>
            <person name="Kopat V."/>
            <person name="Chirak E."/>
            <person name="Kimeklis A."/>
            <person name="Andronov E."/>
        </authorList>
    </citation>
    <scope>NUCLEOTIDE SEQUENCE [LARGE SCALE GENOMIC DNA]</scope>
    <source>
        <strain evidence="2 3">Vaf07</strain>
    </source>
</reference>
<dbReference type="Proteomes" id="UP000076574">
    <property type="component" value="Unassembled WGS sequence"/>
</dbReference>